<sequence>MFKFLRRLVGAVIVLAVIVAAGGFAWVRVVAHDRIYDATEAPYRDVALVLGAGLSADGTPSPYLSGRLDEAVALYNAGSVSVILVSGDNRTTSYSEPDAMVGYLVEQGVPREDVVADYAGLDTYDSCYRARDIFGVTSVTVIGQSYHIARAVTTCRMLGLDAIGVGNEQPHATSTWRWGVVRELGSNTKLIVDLVQRREATIMGAQETSVTDALARHGR</sequence>
<dbReference type="PANTHER" id="PTHR30336:SF6">
    <property type="entry name" value="INTEGRAL MEMBRANE PROTEIN"/>
    <property type="match status" value="1"/>
</dbReference>
<dbReference type="Proteomes" id="UP000265962">
    <property type="component" value="Unassembled WGS sequence"/>
</dbReference>
<dbReference type="PANTHER" id="PTHR30336">
    <property type="entry name" value="INNER MEMBRANE PROTEIN, PROBABLE PERMEASE"/>
    <property type="match status" value="1"/>
</dbReference>
<dbReference type="CDD" id="cd06259">
    <property type="entry name" value="YdcF-like"/>
    <property type="match status" value="1"/>
</dbReference>
<gene>
    <name evidence="2" type="ORF">PROPJV5_1331</name>
</gene>
<dbReference type="InterPro" id="IPR051599">
    <property type="entry name" value="Cell_Envelope_Assoc"/>
</dbReference>
<reference evidence="3" key="1">
    <citation type="submission" date="2018-02" db="EMBL/GenBank/DDBJ databases">
        <authorList>
            <person name="Hornung B."/>
        </authorList>
    </citation>
    <scope>NUCLEOTIDE SEQUENCE [LARGE SCALE GENOMIC DNA]</scope>
</reference>
<dbReference type="GO" id="GO:0005886">
    <property type="term" value="C:plasma membrane"/>
    <property type="evidence" value="ECO:0007669"/>
    <property type="project" value="TreeGrafter"/>
</dbReference>
<dbReference type="InterPro" id="IPR003848">
    <property type="entry name" value="DUF218"/>
</dbReference>
<name>A0A375I0K7_9ACTN</name>
<evidence type="ECO:0000313" key="2">
    <source>
        <dbReference type="EMBL" id="SPF68336.1"/>
    </source>
</evidence>
<protein>
    <submittedName>
        <fullName evidence="2">YdcF-like</fullName>
    </submittedName>
</protein>
<dbReference type="RefSeq" id="WP_119715495.1">
    <property type="nucleotide sequence ID" value="NZ_OMOH01000004.1"/>
</dbReference>
<keyword evidence="3" id="KW-1185">Reference proteome</keyword>
<dbReference type="OrthoDB" id="9782395at2"/>
<dbReference type="EMBL" id="OMOH01000004">
    <property type="protein sequence ID" value="SPF68336.1"/>
    <property type="molecule type" value="Genomic_DNA"/>
</dbReference>
<evidence type="ECO:0000259" key="1">
    <source>
        <dbReference type="Pfam" id="PF02698"/>
    </source>
</evidence>
<organism evidence="2 3">
    <name type="scientific">Propionibacterium ruminifibrarum</name>
    <dbReference type="NCBI Taxonomy" id="1962131"/>
    <lineage>
        <taxon>Bacteria</taxon>
        <taxon>Bacillati</taxon>
        <taxon>Actinomycetota</taxon>
        <taxon>Actinomycetes</taxon>
        <taxon>Propionibacteriales</taxon>
        <taxon>Propionibacteriaceae</taxon>
        <taxon>Propionibacterium</taxon>
    </lineage>
</organism>
<evidence type="ECO:0000313" key="3">
    <source>
        <dbReference type="Proteomes" id="UP000265962"/>
    </source>
</evidence>
<feature type="domain" description="DUF218" evidence="1">
    <location>
        <begin position="45"/>
        <end position="164"/>
    </location>
</feature>
<accession>A0A375I0K7</accession>
<proteinExistence type="predicted"/>
<dbReference type="AlphaFoldDB" id="A0A375I0K7"/>
<dbReference type="Pfam" id="PF02698">
    <property type="entry name" value="DUF218"/>
    <property type="match status" value="1"/>
</dbReference>